<reference evidence="1" key="1">
    <citation type="submission" date="2019-03" db="EMBL/GenBank/DDBJ databases">
        <authorList>
            <person name="Mank J."/>
            <person name="Almeida P."/>
        </authorList>
    </citation>
    <scope>NUCLEOTIDE SEQUENCE</scope>
    <source>
        <strain evidence="1">78183</strain>
    </source>
</reference>
<name>A0A6N2K7W2_SALVM</name>
<proteinExistence type="predicted"/>
<evidence type="ECO:0000313" key="1">
    <source>
        <dbReference type="EMBL" id="VFU22054.1"/>
    </source>
</evidence>
<dbReference type="EMBL" id="CAADRP010000036">
    <property type="protein sequence ID" value="VFU22054.1"/>
    <property type="molecule type" value="Genomic_DNA"/>
</dbReference>
<accession>A0A6N2K7W2</accession>
<sequence length="60" mass="6763">MSPLYEFCLPINNQAPNDTPSSLIEAIVSKLIMMLDSCTMLVRKKNEGESTLAKKGWLYQ</sequence>
<dbReference type="AlphaFoldDB" id="A0A6N2K7W2"/>
<protein>
    <submittedName>
        <fullName evidence="1">Uncharacterized protein</fullName>
    </submittedName>
</protein>
<gene>
    <name evidence="1" type="ORF">SVIM_LOCUS19550</name>
</gene>
<organism evidence="1">
    <name type="scientific">Salix viminalis</name>
    <name type="common">Common osier</name>
    <name type="synonym">Basket willow</name>
    <dbReference type="NCBI Taxonomy" id="40686"/>
    <lineage>
        <taxon>Eukaryota</taxon>
        <taxon>Viridiplantae</taxon>
        <taxon>Streptophyta</taxon>
        <taxon>Embryophyta</taxon>
        <taxon>Tracheophyta</taxon>
        <taxon>Spermatophyta</taxon>
        <taxon>Magnoliopsida</taxon>
        <taxon>eudicotyledons</taxon>
        <taxon>Gunneridae</taxon>
        <taxon>Pentapetalae</taxon>
        <taxon>rosids</taxon>
        <taxon>fabids</taxon>
        <taxon>Malpighiales</taxon>
        <taxon>Salicaceae</taxon>
        <taxon>Saliceae</taxon>
        <taxon>Salix</taxon>
    </lineage>
</organism>